<evidence type="ECO:0000259" key="2">
    <source>
        <dbReference type="Pfam" id="PF02517"/>
    </source>
</evidence>
<gene>
    <name evidence="3" type="ORF">UFOPK3592_00148</name>
</gene>
<keyword evidence="1" id="KW-1133">Transmembrane helix</keyword>
<dbReference type="GO" id="GO:0080120">
    <property type="term" value="P:CAAX-box protein maturation"/>
    <property type="evidence" value="ECO:0007669"/>
    <property type="project" value="UniProtKB-ARBA"/>
</dbReference>
<protein>
    <submittedName>
        <fullName evidence="3">Unannotated protein</fullName>
    </submittedName>
</protein>
<dbReference type="EMBL" id="CAFBML010000006">
    <property type="protein sequence ID" value="CAB4895182.1"/>
    <property type="molecule type" value="Genomic_DNA"/>
</dbReference>
<feature type="domain" description="CAAX prenyl protease 2/Lysostaphin resistance protein A-like" evidence="2">
    <location>
        <begin position="143"/>
        <end position="234"/>
    </location>
</feature>
<dbReference type="Pfam" id="PF02517">
    <property type="entry name" value="Rce1-like"/>
    <property type="match status" value="1"/>
</dbReference>
<evidence type="ECO:0000256" key="1">
    <source>
        <dbReference type="SAM" id="Phobius"/>
    </source>
</evidence>
<feature type="transmembrane region" description="Helical" evidence="1">
    <location>
        <begin position="12"/>
        <end position="34"/>
    </location>
</feature>
<feature type="transmembrane region" description="Helical" evidence="1">
    <location>
        <begin position="222"/>
        <end position="243"/>
    </location>
</feature>
<sequence>MKSSGRLRIQIELGVVLALSLGASAVYSIISLLAKLTADSGLSNQTATLNPQLSERQWLDFSYQFFGITFGLAPVALVLYLLWEKGKSPFDVIGFNLSEPARDIWRGACIASLIGIPGLGLYLISRQLGISAEVIPAALGEYWWTVPMLLFAAARASLLEEVIVVGYFFNRLSRLGFSIRSQILLSSLLRGSYHLYQGFGGFIGNFFMGVIFGYLYQRWGRVMPLVVAHFLLDAAIFVGYAALKDVLTFL</sequence>
<dbReference type="AlphaFoldDB" id="A0A6J7FHL9"/>
<accession>A0A6J7FHL9</accession>
<name>A0A6J7FHL9_9ZZZZ</name>
<keyword evidence="1" id="KW-0812">Transmembrane</keyword>
<feature type="transmembrane region" description="Helical" evidence="1">
    <location>
        <begin position="61"/>
        <end position="83"/>
    </location>
</feature>
<dbReference type="GO" id="GO:0004175">
    <property type="term" value="F:endopeptidase activity"/>
    <property type="evidence" value="ECO:0007669"/>
    <property type="project" value="UniProtKB-ARBA"/>
</dbReference>
<keyword evidence="1" id="KW-0472">Membrane</keyword>
<proteinExistence type="predicted"/>
<evidence type="ECO:0000313" key="3">
    <source>
        <dbReference type="EMBL" id="CAB4895182.1"/>
    </source>
</evidence>
<dbReference type="InterPro" id="IPR003675">
    <property type="entry name" value="Rce1/LyrA-like_dom"/>
</dbReference>
<organism evidence="3">
    <name type="scientific">freshwater metagenome</name>
    <dbReference type="NCBI Taxonomy" id="449393"/>
    <lineage>
        <taxon>unclassified sequences</taxon>
        <taxon>metagenomes</taxon>
        <taxon>ecological metagenomes</taxon>
    </lineage>
</organism>
<feature type="transmembrane region" description="Helical" evidence="1">
    <location>
        <begin position="193"/>
        <end position="216"/>
    </location>
</feature>
<reference evidence="3" key="1">
    <citation type="submission" date="2020-05" db="EMBL/GenBank/DDBJ databases">
        <authorList>
            <person name="Chiriac C."/>
            <person name="Salcher M."/>
            <person name="Ghai R."/>
            <person name="Kavagutti S V."/>
        </authorList>
    </citation>
    <scope>NUCLEOTIDE SEQUENCE</scope>
</reference>
<feature type="transmembrane region" description="Helical" evidence="1">
    <location>
        <begin position="104"/>
        <end position="124"/>
    </location>
</feature>